<comment type="caution">
    <text evidence="2">The sequence shown here is derived from an EMBL/GenBank/DDBJ whole genome shotgun (WGS) entry which is preliminary data.</text>
</comment>
<evidence type="ECO:0000256" key="1">
    <source>
        <dbReference type="SAM" id="MobiDB-lite"/>
    </source>
</evidence>
<feature type="region of interest" description="Disordered" evidence="1">
    <location>
        <begin position="499"/>
        <end position="539"/>
    </location>
</feature>
<gene>
    <name evidence="2" type="ORF">BLNAU_11815</name>
</gene>
<organism evidence="2 3">
    <name type="scientific">Blattamonas nauphoetae</name>
    <dbReference type="NCBI Taxonomy" id="2049346"/>
    <lineage>
        <taxon>Eukaryota</taxon>
        <taxon>Metamonada</taxon>
        <taxon>Preaxostyla</taxon>
        <taxon>Oxymonadida</taxon>
        <taxon>Blattamonas</taxon>
    </lineage>
</organism>
<keyword evidence="3" id="KW-1185">Reference proteome</keyword>
<sequence length="539" mass="61967">MSQQCYFSSQRVIPAIGEDEELWRSIQETPDWIDRDGAAVSPFTTLVDPTLEGDDYYQAIYVNGQRGTGKSQMLLYLLYNLMQRLEKVHSKPSILAWGRLEFYAMLQCLRMTGREHWIRAVTANAIIKLHPLVIRMLGAHGCVVDESGDTSEEEDTDGSEDEGASRSNPITNMKICLNVIEVFGLNPRALSAFLHHTFHEMRQLFGKTGITLDEKEMSSAFIPLIASHLSNQPVSVFTSRLLALATRLQENRCSTLKHDISKELFRSHVRFTVFSATPERLRSFQCTLPLIQRCALESSQLGRLQAFESNVLYYEAPWDTLKHTERTYWKGIDYFIFFRDEDGIKLFAFQNTVNAWQKDLNFELIERLKTLLENQHANTLSEARRTFPGGSKKNLEAQIVKVDVFFLWIVRPDHVEPFLKQTVVFPDSPRSDHDWTSRQTKSRVCLPYNTGVVSVADLLLSIPSALDEAQLPFAHVRWDTRSQDFRDCFVMKRDLTVDPDDIEESTSEGEADDLREMDEEKAKEDILPPRKVSKRKGKW</sequence>
<reference evidence="2 3" key="1">
    <citation type="journal article" date="2022" name="bioRxiv">
        <title>Genomics of Preaxostyla Flagellates Illuminates Evolutionary Transitions and the Path Towards Mitochondrial Loss.</title>
        <authorList>
            <person name="Novak L.V.F."/>
            <person name="Treitli S.C."/>
            <person name="Pyrih J."/>
            <person name="Halakuc P."/>
            <person name="Pipaliya S.V."/>
            <person name="Vacek V."/>
            <person name="Brzon O."/>
            <person name="Soukal P."/>
            <person name="Eme L."/>
            <person name="Dacks J.B."/>
            <person name="Karnkowska A."/>
            <person name="Elias M."/>
            <person name="Hampl V."/>
        </authorList>
    </citation>
    <scope>NUCLEOTIDE SEQUENCE [LARGE SCALE GENOMIC DNA]</scope>
    <source>
        <strain evidence="2">NAU3</strain>
        <tissue evidence="2">Gut</tissue>
    </source>
</reference>
<proteinExistence type="predicted"/>
<evidence type="ECO:0000313" key="2">
    <source>
        <dbReference type="EMBL" id="KAK2953190.1"/>
    </source>
</evidence>
<feature type="compositionally biased region" description="Acidic residues" evidence="1">
    <location>
        <begin position="499"/>
        <end position="511"/>
    </location>
</feature>
<feature type="compositionally biased region" description="Acidic residues" evidence="1">
    <location>
        <begin position="146"/>
        <end position="162"/>
    </location>
</feature>
<evidence type="ECO:0000313" key="3">
    <source>
        <dbReference type="Proteomes" id="UP001281761"/>
    </source>
</evidence>
<dbReference type="EMBL" id="JARBJD010000094">
    <property type="protein sequence ID" value="KAK2953190.1"/>
    <property type="molecule type" value="Genomic_DNA"/>
</dbReference>
<dbReference type="Proteomes" id="UP001281761">
    <property type="component" value="Unassembled WGS sequence"/>
</dbReference>
<feature type="region of interest" description="Disordered" evidence="1">
    <location>
        <begin position="145"/>
        <end position="167"/>
    </location>
</feature>
<name>A0ABQ9XPR7_9EUKA</name>
<protein>
    <submittedName>
        <fullName evidence="2">Uncharacterized protein</fullName>
    </submittedName>
</protein>
<accession>A0ABQ9XPR7</accession>
<feature type="compositionally biased region" description="Basic and acidic residues" evidence="1">
    <location>
        <begin position="512"/>
        <end position="528"/>
    </location>
</feature>